<dbReference type="Gene3D" id="1.20.1250.20">
    <property type="entry name" value="MFS general substrate transporter like domains"/>
    <property type="match status" value="1"/>
</dbReference>
<comment type="caution">
    <text evidence="10">The sequence shown here is derived from an EMBL/GenBank/DDBJ whole genome shotgun (WGS) entry which is preliminary data.</text>
</comment>
<feature type="transmembrane region" description="Helical" evidence="8">
    <location>
        <begin position="110"/>
        <end position="132"/>
    </location>
</feature>
<evidence type="ECO:0000256" key="6">
    <source>
        <dbReference type="ARBA" id="ARBA00023136"/>
    </source>
</evidence>
<sequence>MTSSPPSGALGFWRELPVSGRWLLSTVVLQFFGRGLTLPFTIIYLHEVRGFSLDLAGTLMGVLAAVGLAVTAPAGTLIDRLGARVVILGGLACAVVGYTVLAFATEPWTAALGLALAGVFMGVSWPANNSLVATIVTGDLRQRYFGVNFALLNLGIGVGGVVGGLAMDVDRPVTFVAAFLVNAASFVIPAVVLFGPLRGLSGRAVREVRTMPDDDAAGGTATSPAGSAAGQGETAPAAGGSPASSGAAATRPGTESYPAILRRPEVLWLTVLTLLASFAGYGQMEGGFPAYARGVAGVSTQVIGFAFVVNTVVIVALQFWVMNRTRGRRRTFVLALMAIVWAAAWVLLGLTGLMPGGVAAAATVLLFHAVFALGETLQQTALPALTNDMAPDHLRGRYNAISSGAFQVGAIAAPVAAGFLLDRGLSVAFIALVTLGCLSIAGIALALRRRITAEVDGSPQPALSPHT</sequence>
<feature type="transmembrane region" description="Helical" evidence="8">
    <location>
        <begin position="85"/>
        <end position="104"/>
    </location>
</feature>
<feature type="region of interest" description="Disordered" evidence="7">
    <location>
        <begin position="212"/>
        <end position="251"/>
    </location>
</feature>
<organism evidence="10 11">
    <name type="scientific">Myceligenerans crystallogenes</name>
    <dbReference type="NCBI Taxonomy" id="316335"/>
    <lineage>
        <taxon>Bacteria</taxon>
        <taxon>Bacillati</taxon>
        <taxon>Actinomycetota</taxon>
        <taxon>Actinomycetes</taxon>
        <taxon>Micrococcales</taxon>
        <taxon>Promicromonosporaceae</taxon>
        <taxon>Myceligenerans</taxon>
    </lineage>
</organism>
<feature type="transmembrane region" description="Helical" evidence="8">
    <location>
        <begin position="22"/>
        <end position="45"/>
    </location>
</feature>
<feature type="transmembrane region" description="Helical" evidence="8">
    <location>
        <begin position="57"/>
        <end position="78"/>
    </location>
</feature>
<accession>A0ABN2N937</accession>
<evidence type="ECO:0000256" key="7">
    <source>
        <dbReference type="SAM" id="MobiDB-lite"/>
    </source>
</evidence>
<keyword evidence="4 8" id="KW-0812">Transmembrane</keyword>
<evidence type="ECO:0000256" key="2">
    <source>
        <dbReference type="ARBA" id="ARBA00022448"/>
    </source>
</evidence>
<dbReference type="EMBL" id="BAAANL010000001">
    <property type="protein sequence ID" value="GAA1854356.1"/>
    <property type="molecule type" value="Genomic_DNA"/>
</dbReference>
<evidence type="ECO:0000256" key="5">
    <source>
        <dbReference type="ARBA" id="ARBA00022989"/>
    </source>
</evidence>
<feature type="transmembrane region" description="Helical" evidence="8">
    <location>
        <begin position="427"/>
        <end position="447"/>
    </location>
</feature>
<keyword evidence="11" id="KW-1185">Reference proteome</keyword>
<feature type="compositionally biased region" description="Low complexity" evidence="7">
    <location>
        <begin position="217"/>
        <end position="251"/>
    </location>
</feature>
<feature type="transmembrane region" description="Helical" evidence="8">
    <location>
        <begin position="302"/>
        <end position="320"/>
    </location>
</feature>
<feature type="transmembrane region" description="Helical" evidence="8">
    <location>
        <begin position="173"/>
        <end position="197"/>
    </location>
</feature>
<keyword evidence="6 8" id="KW-0472">Membrane</keyword>
<dbReference type="PANTHER" id="PTHR23517">
    <property type="entry name" value="RESISTANCE PROTEIN MDTM, PUTATIVE-RELATED-RELATED"/>
    <property type="match status" value="1"/>
</dbReference>
<keyword evidence="5 8" id="KW-1133">Transmembrane helix</keyword>
<evidence type="ECO:0000313" key="11">
    <source>
        <dbReference type="Proteomes" id="UP001501094"/>
    </source>
</evidence>
<keyword evidence="3" id="KW-1003">Cell membrane</keyword>
<protein>
    <submittedName>
        <fullName evidence="10">MFS transporter</fullName>
    </submittedName>
</protein>
<dbReference type="Pfam" id="PF07690">
    <property type="entry name" value="MFS_1"/>
    <property type="match status" value="1"/>
</dbReference>
<dbReference type="InterPro" id="IPR050171">
    <property type="entry name" value="MFS_Transporters"/>
</dbReference>
<dbReference type="InterPro" id="IPR020846">
    <property type="entry name" value="MFS_dom"/>
</dbReference>
<evidence type="ECO:0000313" key="10">
    <source>
        <dbReference type="EMBL" id="GAA1854356.1"/>
    </source>
</evidence>
<evidence type="ECO:0000256" key="3">
    <source>
        <dbReference type="ARBA" id="ARBA00022475"/>
    </source>
</evidence>
<comment type="subcellular location">
    <subcellularLocation>
        <location evidence="1">Cell membrane</location>
        <topology evidence="1">Multi-pass membrane protein</topology>
    </subcellularLocation>
</comment>
<dbReference type="InterPro" id="IPR036259">
    <property type="entry name" value="MFS_trans_sf"/>
</dbReference>
<feature type="domain" description="Major facilitator superfamily (MFS) profile" evidence="9">
    <location>
        <begin position="19"/>
        <end position="454"/>
    </location>
</feature>
<dbReference type="Proteomes" id="UP001501094">
    <property type="component" value="Unassembled WGS sequence"/>
</dbReference>
<evidence type="ECO:0000256" key="4">
    <source>
        <dbReference type="ARBA" id="ARBA00022692"/>
    </source>
</evidence>
<feature type="transmembrane region" description="Helical" evidence="8">
    <location>
        <begin position="266"/>
        <end position="282"/>
    </location>
</feature>
<dbReference type="PRINTS" id="PR01035">
    <property type="entry name" value="TCRTETA"/>
</dbReference>
<dbReference type="PROSITE" id="PS50850">
    <property type="entry name" value="MFS"/>
    <property type="match status" value="1"/>
</dbReference>
<dbReference type="InterPro" id="IPR011701">
    <property type="entry name" value="MFS"/>
</dbReference>
<dbReference type="PANTHER" id="PTHR23517:SF2">
    <property type="entry name" value="MULTIDRUG RESISTANCE PROTEIN MDTH"/>
    <property type="match status" value="1"/>
</dbReference>
<keyword evidence="2" id="KW-0813">Transport</keyword>
<proteinExistence type="predicted"/>
<evidence type="ECO:0000256" key="1">
    <source>
        <dbReference type="ARBA" id="ARBA00004651"/>
    </source>
</evidence>
<dbReference type="InterPro" id="IPR001958">
    <property type="entry name" value="Tet-R_TetA/multi-R_MdtG-like"/>
</dbReference>
<feature type="transmembrane region" description="Helical" evidence="8">
    <location>
        <begin position="144"/>
        <end position="167"/>
    </location>
</feature>
<evidence type="ECO:0000259" key="9">
    <source>
        <dbReference type="PROSITE" id="PS50850"/>
    </source>
</evidence>
<dbReference type="SUPFAM" id="SSF103473">
    <property type="entry name" value="MFS general substrate transporter"/>
    <property type="match status" value="1"/>
</dbReference>
<evidence type="ECO:0000256" key="8">
    <source>
        <dbReference type="SAM" id="Phobius"/>
    </source>
</evidence>
<dbReference type="RefSeq" id="WP_344099905.1">
    <property type="nucleotide sequence ID" value="NZ_BAAANL010000001.1"/>
</dbReference>
<gene>
    <name evidence="10" type="ORF">GCM10009751_08940</name>
</gene>
<feature type="transmembrane region" description="Helical" evidence="8">
    <location>
        <begin position="332"/>
        <end position="351"/>
    </location>
</feature>
<name>A0ABN2N937_9MICO</name>
<reference evidence="10 11" key="1">
    <citation type="journal article" date="2019" name="Int. J. Syst. Evol. Microbiol.">
        <title>The Global Catalogue of Microorganisms (GCM) 10K type strain sequencing project: providing services to taxonomists for standard genome sequencing and annotation.</title>
        <authorList>
            <consortium name="The Broad Institute Genomics Platform"/>
            <consortium name="The Broad Institute Genome Sequencing Center for Infectious Disease"/>
            <person name="Wu L."/>
            <person name="Ma J."/>
        </authorList>
    </citation>
    <scope>NUCLEOTIDE SEQUENCE [LARGE SCALE GENOMIC DNA]</scope>
    <source>
        <strain evidence="10 11">JCM 14326</strain>
    </source>
</reference>
<feature type="transmembrane region" description="Helical" evidence="8">
    <location>
        <begin position="398"/>
        <end position="421"/>
    </location>
</feature>
<feature type="transmembrane region" description="Helical" evidence="8">
    <location>
        <begin position="357"/>
        <end position="377"/>
    </location>
</feature>